<dbReference type="CDD" id="cd09274">
    <property type="entry name" value="RNase_HI_RT_Ty3"/>
    <property type="match status" value="1"/>
</dbReference>
<dbReference type="InterPro" id="IPR050951">
    <property type="entry name" value="Retrovirus_Pol_polyprotein"/>
</dbReference>
<dbReference type="InterPro" id="IPR043502">
    <property type="entry name" value="DNA/RNA_pol_sf"/>
</dbReference>
<dbReference type="SUPFAM" id="SSF56672">
    <property type="entry name" value="DNA/RNA polymerases"/>
    <property type="match status" value="1"/>
</dbReference>
<organism evidence="12 13">
    <name type="scientific">Hypothenemus hampei</name>
    <name type="common">Coffee berry borer</name>
    <dbReference type="NCBI Taxonomy" id="57062"/>
    <lineage>
        <taxon>Eukaryota</taxon>
        <taxon>Metazoa</taxon>
        <taxon>Ecdysozoa</taxon>
        <taxon>Arthropoda</taxon>
        <taxon>Hexapoda</taxon>
        <taxon>Insecta</taxon>
        <taxon>Pterygota</taxon>
        <taxon>Neoptera</taxon>
        <taxon>Endopterygota</taxon>
        <taxon>Coleoptera</taxon>
        <taxon>Polyphaga</taxon>
        <taxon>Cucujiformia</taxon>
        <taxon>Curculionidae</taxon>
        <taxon>Scolytinae</taxon>
        <taxon>Hypothenemus</taxon>
    </lineage>
</organism>
<dbReference type="InterPro" id="IPR012337">
    <property type="entry name" value="RNaseH-like_sf"/>
</dbReference>
<evidence type="ECO:0000313" key="13">
    <source>
        <dbReference type="Proteomes" id="UP001566132"/>
    </source>
</evidence>
<name>A0ABD1EMM8_HYPHA</name>
<dbReference type="AlphaFoldDB" id="A0ABD1EMM8"/>
<dbReference type="EC" id="2.7.7.49" evidence="1"/>
<keyword evidence="3" id="KW-0808">Transferase</keyword>
<evidence type="ECO:0000256" key="8">
    <source>
        <dbReference type="ARBA" id="ARBA00022918"/>
    </source>
</evidence>
<protein>
    <recommendedName>
        <fullName evidence="1">RNA-directed DNA polymerase</fullName>
        <ecNumber evidence="1">2.7.7.49</ecNumber>
    </recommendedName>
</protein>
<dbReference type="SUPFAM" id="SSF53098">
    <property type="entry name" value="Ribonuclease H-like"/>
    <property type="match status" value="1"/>
</dbReference>
<evidence type="ECO:0000256" key="2">
    <source>
        <dbReference type="ARBA" id="ARBA00022670"/>
    </source>
</evidence>
<reference evidence="12 13" key="1">
    <citation type="submission" date="2024-05" db="EMBL/GenBank/DDBJ databases">
        <title>Genetic variation in Jamaican populations of the coffee berry borer (Hypothenemus hampei).</title>
        <authorList>
            <person name="Errbii M."/>
            <person name="Myrie A."/>
        </authorList>
    </citation>
    <scope>NUCLEOTIDE SEQUENCE [LARGE SCALE GENOMIC DNA]</scope>
    <source>
        <strain evidence="12">JA-Hopewell-2020-01-JO</strain>
        <tissue evidence="12">Whole body</tissue>
    </source>
</reference>
<dbReference type="Pfam" id="PF00078">
    <property type="entry name" value="RVT_1"/>
    <property type="match status" value="1"/>
</dbReference>
<dbReference type="InterPro" id="IPR041588">
    <property type="entry name" value="Integrase_H2C2"/>
</dbReference>
<dbReference type="Gene3D" id="3.30.420.10">
    <property type="entry name" value="Ribonuclease H-like superfamily/Ribonuclease H"/>
    <property type="match status" value="1"/>
</dbReference>
<dbReference type="PANTHER" id="PTHR37984:SF5">
    <property type="entry name" value="PROTEIN NYNRIN-LIKE"/>
    <property type="match status" value="1"/>
</dbReference>
<dbReference type="EMBL" id="JBDJPC010000007">
    <property type="protein sequence ID" value="KAL1494920.1"/>
    <property type="molecule type" value="Genomic_DNA"/>
</dbReference>
<dbReference type="GO" id="GO:0042575">
    <property type="term" value="C:DNA polymerase complex"/>
    <property type="evidence" value="ECO:0007669"/>
    <property type="project" value="UniProtKB-ARBA"/>
</dbReference>
<dbReference type="InterPro" id="IPR036397">
    <property type="entry name" value="RNaseH_sf"/>
</dbReference>
<evidence type="ECO:0000259" key="10">
    <source>
        <dbReference type="PROSITE" id="PS50878"/>
    </source>
</evidence>
<feature type="compositionally biased region" description="Polar residues" evidence="9">
    <location>
        <begin position="1030"/>
        <end position="1042"/>
    </location>
</feature>
<evidence type="ECO:0000256" key="3">
    <source>
        <dbReference type="ARBA" id="ARBA00022679"/>
    </source>
</evidence>
<gene>
    <name evidence="12" type="ORF">ABEB36_010431</name>
</gene>
<sequence>MLSILPRSGIRHKLQVSDLKLFAANNSTIKTYGNHFFSPQLGLRREFGWSFTIAEVNQAILGADFLAHFGLLIDLQGQRLIDKTSKLTTRGHIAEALVHSVSTLAFSLNSSTNCFDRLLKENLDVTIPKPLPTILKSAKVHHHIVTFGPPVSERPRRLTGEKFLAAKAEFDLLLHQGRIRPSKSEWASPIHMVSKKAGDWRPTGDYRRLNKQTVPDSYPVPLIDDLLHRCHGCAIFSTIDLVKAYFQIPVAEEDIPKTALTTPFGLFEFCVMPLGLRNATQTFQRHMDSLFRNMNFVSCHIDDLIIFSKSSEEHIQHLEAVFKVLRENNLVINPGKCSFGREEVLYLGYRLNKNGFTAPPNKVEAILNFPLPETISDLRRFLGILNYYRRCIPKASSIQAPLNELLKNAKKKDRTKINWTPELESALIRCKSSISSAVTTTFLSPSAPLALSTDASDRAIGASLEQLVNETWKPLGFFSRKLSPTESRYSTYDRELLAIFSSIKFFRHMLDGRSFIVKTDHRPLIHAFAQKPKKASPRQLNQLSFISQFTTEIVHVSGDQNVVADALSRVNTIDMPTIIDFHDIQTAQAADQELHVLLEGNQSLRLQLLKHQDHQIYGDSSTSKFRPYLPEPLRRAAFDMYHSPAHPSGRATARFLKEKFVWPGIKRDALLWAKQCIPCQRSKVQRHNRSIPQHIQVPDNRFDHIHLDLVELPLVNGFRYCLTIIDRFSRWPVAVPLHNIEADTVTTAFFNHWVAQFGTPLTITTDQGTQFESHLFTALARMIGAKRIHTTPYHPQSNGLIERWHRTFKAALRCGAPTSWPQLLPTVLLGLRSCFKKDLNASPAQLLYGTQLRLPGEFFPDDDAPANPTFFLEKFREFIKGVRPTPTTHHSKTRLFSLKDMHTCTHVFVRVDSVKRPLDPPYSGPHRIIHRIDDRIFIVDFNGTDQVLSADRLKPVFTLKSDPPDHDKEPDALLRIPSAQATDPNSSPSNDQPTFPWNKPIRTYGNKKKVSFSSPPVRDTEGGVPVGASNLPTSITKAGNAA</sequence>
<dbReference type="InterPro" id="IPR041373">
    <property type="entry name" value="RT_RNaseH"/>
</dbReference>
<dbReference type="GO" id="GO:0004519">
    <property type="term" value="F:endonuclease activity"/>
    <property type="evidence" value="ECO:0007669"/>
    <property type="project" value="UniProtKB-KW"/>
</dbReference>
<dbReference type="Gene3D" id="3.30.70.270">
    <property type="match status" value="2"/>
</dbReference>
<evidence type="ECO:0000313" key="12">
    <source>
        <dbReference type="EMBL" id="KAL1494920.1"/>
    </source>
</evidence>
<keyword evidence="2" id="KW-0645">Protease</keyword>
<feature type="domain" description="Reverse transcriptase" evidence="10">
    <location>
        <begin position="174"/>
        <end position="351"/>
    </location>
</feature>
<evidence type="ECO:0000256" key="7">
    <source>
        <dbReference type="ARBA" id="ARBA00022801"/>
    </source>
</evidence>
<evidence type="ECO:0000256" key="6">
    <source>
        <dbReference type="ARBA" id="ARBA00022759"/>
    </source>
</evidence>
<accession>A0ABD1EMM8</accession>
<keyword evidence="8" id="KW-0695">RNA-directed DNA polymerase</keyword>
<feature type="compositionally biased region" description="Polar residues" evidence="9">
    <location>
        <begin position="979"/>
        <end position="995"/>
    </location>
</feature>
<evidence type="ECO:0000259" key="11">
    <source>
        <dbReference type="PROSITE" id="PS50994"/>
    </source>
</evidence>
<dbReference type="Pfam" id="PF00665">
    <property type="entry name" value="rve"/>
    <property type="match status" value="1"/>
</dbReference>
<evidence type="ECO:0000256" key="9">
    <source>
        <dbReference type="SAM" id="MobiDB-lite"/>
    </source>
</evidence>
<keyword evidence="7" id="KW-0378">Hydrolase</keyword>
<dbReference type="FunFam" id="3.10.10.10:FF:000007">
    <property type="entry name" value="Retrovirus-related Pol polyprotein from transposon 17.6-like Protein"/>
    <property type="match status" value="1"/>
</dbReference>
<dbReference type="InterPro" id="IPR043128">
    <property type="entry name" value="Rev_trsase/Diguanyl_cyclase"/>
</dbReference>
<dbReference type="Gene3D" id="3.10.10.10">
    <property type="entry name" value="HIV Type 1 Reverse Transcriptase, subunit A, domain 1"/>
    <property type="match status" value="1"/>
</dbReference>
<keyword evidence="13" id="KW-1185">Reference proteome</keyword>
<dbReference type="Proteomes" id="UP001566132">
    <property type="component" value="Unassembled WGS sequence"/>
</dbReference>
<comment type="caution">
    <text evidence="12">The sequence shown here is derived from an EMBL/GenBank/DDBJ whole genome shotgun (WGS) entry which is preliminary data.</text>
</comment>
<keyword evidence="4" id="KW-0548">Nucleotidyltransferase</keyword>
<feature type="domain" description="Integrase catalytic" evidence="11">
    <location>
        <begin position="694"/>
        <end position="863"/>
    </location>
</feature>
<dbReference type="PANTHER" id="PTHR37984">
    <property type="entry name" value="PROTEIN CBG26694"/>
    <property type="match status" value="1"/>
</dbReference>
<feature type="region of interest" description="Disordered" evidence="9">
    <location>
        <begin position="979"/>
        <end position="1042"/>
    </location>
</feature>
<dbReference type="FunFam" id="3.30.420.10:FF:000032">
    <property type="entry name" value="Retrovirus-related Pol polyprotein from transposon 297-like Protein"/>
    <property type="match status" value="1"/>
</dbReference>
<proteinExistence type="predicted"/>
<evidence type="ECO:0000256" key="1">
    <source>
        <dbReference type="ARBA" id="ARBA00012493"/>
    </source>
</evidence>
<dbReference type="FunFam" id="3.10.20.370:FF:000001">
    <property type="entry name" value="Retrovirus-related Pol polyprotein from transposon 17.6-like protein"/>
    <property type="match status" value="1"/>
</dbReference>
<evidence type="ECO:0000256" key="5">
    <source>
        <dbReference type="ARBA" id="ARBA00022722"/>
    </source>
</evidence>
<dbReference type="PROSITE" id="PS50878">
    <property type="entry name" value="RT_POL"/>
    <property type="match status" value="1"/>
</dbReference>
<dbReference type="InterPro" id="IPR001584">
    <property type="entry name" value="Integrase_cat-core"/>
</dbReference>
<evidence type="ECO:0000256" key="4">
    <source>
        <dbReference type="ARBA" id="ARBA00022695"/>
    </source>
</evidence>
<dbReference type="Pfam" id="PF17917">
    <property type="entry name" value="RT_RNaseH"/>
    <property type="match status" value="1"/>
</dbReference>
<dbReference type="Pfam" id="PF17921">
    <property type="entry name" value="Integrase_H2C2"/>
    <property type="match status" value="1"/>
</dbReference>
<dbReference type="GO" id="GO:0006508">
    <property type="term" value="P:proteolysis"/>
    <property type="evidence" value="ECO:0007669"/>
    <property type="project" value="UniProtKB-KW"/>
</dbReference>
<dbReference type="CDD" id="cd01647">
    <property type="entry name" value="RT_LTR"/>
    <property type="match status" value="1"/>
</dbReference>
<dbReference type="GO" id="GO:0003964">
    <property type="term" value="F:RNA-directed DNA polymerase activity"/>
    <property type="evidence" value="ECO:0007669"/>
    <property type="project" value="UniProtKB-KW"/>
</dbReference>
<dbReference type="PROSITE" id="PS50994">
    <property type="entry name" value="INTEGRASE"/>
    <property type="match status" value="1"/>
</dbReference>
<keyword evidence="5" id="KW-0540">Nuclease</keyword>
<dbReference type="GO" id="GO:0008233">
    <property type="term" value="F:peptidase activity"/>
    <property type="evidence" value="ECO:0007669"/>
    <property type="project" value="UniProtKB-KW"/>
</dbReference>
<dbReference type="InterPro" id="IPR000477">
    <property type="entry name" value="RT_dom"/>
</dbReference>
<dbReference type="Gene3D" id="1.10.340.70">
    <property type="match status" value="1"/>
</dbReference>
<keyword evidence="6" id="KW-0255">Endonuclease</keyword>